<dbReference type="SUPFAM" id="SSF46689">
    <property type="entry name" value="Homeodomain-like"/>
    <property type="match status" value="1"/>
</dbReference>
<dbReference type="SUPFAM" id="SSF52172">
    <property type="entry name" value="CheY-like"/>
    <property type="match status" value="1"/>
</dbReference>
<feature type="region of interest" description="Disordered" evidence="8">
    <location>
        <begin position="1"/>
        <end position="46"/>
    </location>
</feature>
<dbReference type="InterPro" id="IPR025944">
    <property type="entry name" value="Sigma_54_int_dom_CS"/>
</dbReference>
<keyword evidence="7" id="KW-0597">Phosphoprotein</keyword>
<dbReference type="InterPro" id="IPR002078">
    <property type="entry name" value="Sigma_54_int"/>
</dbReference>
<proteinExistence type="predicted"/>
<dbReference type="SMART" id="SM00382">
    <property type="entry name" value="AAA"/>
    <property type="match status" value="1"/>
</dbReference>
<keyword evidence="3" id="KW-0805">Transcription regulation</keyword>
<dbReference type="PROSITE" id="PS50045">
    <property type="entry name" value="SIGMA54_INTERACT_4"/>
    <property type="match status" value="1"/>
</dbReference>
<dbReference type="GO" id="GO:0006355">
    <property type="term" value="P:regulation of DNA-templated transcription"/>
    <property type="evidence" value="ECO:0007669"/>
    <property type="project" value="InterPro"/>
</dbReference>
<dbReference type="Gene3D" id="3.40.50.2300">
    <property type="match status" value="1"/>
</dbReference>
<dbReference type="Gene3D" id="1.10.8.60">
    <property type="match status" value="1"/>
</dbReference>
<feature type="compositionally biased region" description="Basic and acidic residues" evidence="8">
    <location>
        <begin position="29"/>
        <end position="38"/>
    </location>
</feature>
<keyword evidence="2" id="KW-0067">ATP-binding</keyword>
<name>A0A852VI43_9BACT</name>
<dbReference type="AlphaFoldDB" id="A0A852VI43"/>
<dbReference type="Proteomes" id="UP000564385">
    <property type="component" value="Unassembled WGS sequence"/>
</dbReference>
<dbReference type="PROSITE" id="PS00676">
    <property type="entry name" value="SIGMA54_INTERACT_2"/>
    <property type="match status" value="1"/>
</dbReference>
<feature type="compositionally biased region" description="Low complexity" evidence="8">
    <location>
        <begin position="11"/>
        <end position="24"/>
    </location>
</feature>
<dbReference type="PANTHER" id="PTHR32071">
    <property type="entry name" value="TRANSCRIPTIONAL REGULATORY PROTEIN"/>
    <property type="match status" value="1"/>
</dbReference>
<feature type="modified residue" description="4-aspartylphosphate" evidence="7">
    <location>
        <position position="126"/>
    </location>
</feature>
<evidence type="ECO:0000256" key="5">
    <source>
        <dbReference type="ARBA" id="ARBA00023159"/>
    </source>
</evidence>
<dbReference type="InterPro" id="IPR002197">
    <property type="entry name" value="HTH_Fis"/>
</dbReference>
<dbReference type="CDD" id="cd00009">
    <property type="entry name" value="AAA"/>
    <property type="match status" value="1"/>
</dbReference>
<dbReference type="FunFam" id="1.10.8.60:FF:000014">
    <property type="entry name" value="DNA-binding transcriptional regulator NtrC"/>
    <property type="match status" value="1"/>
</dbReference>
<dbReference type="InterPro" id="IPR027417">
    <property type="entry name" value="P-loop_NTPase"/>
</dbReference>
<evidence type="ECO:0000256" key="1">
    <source>
        <dbReference type="ARBA" id="ARBA00022741"/>
    </source>
</evidence>
<comment type="caution">
    <text evidence="11">The sequence shown here is derived from an EMBL/GenBank/DDBJ whole genome shotgun (WGS) entry which is preliminary data.</text>
</comment>
<organism evidence="11 12">
    <name type="scientific">Tunturiibacter lichenicola</name>
    <dbReference type="NCBI Taxonomy" id="2051959"/>
    <lineage>
        <taxon>Bacteria</taxon>
        <taxon>Pseudomonadati</taxon>
        <taxon>Acidobacteriota</taxon>
        <taxon>Terriglobia</taxon>
        <taxon>Terriglobales</taxon>
        <taxon>Acidobacteriaceae</taxon>
        <taxon>Tunturiibacter</taxon>
    </lineage>
</organism>
<dbReference type="SUPFAM" id="SSF52540">
    <property type="entry name" value="P-loop containing nucleoside triphosphate hydrolases"/>
    <property type="match status" value="1"/>
</dbReference>
<evidence type="ECO:0000256" key="3">
    <source>
        <dbReference type="ARBA" id="ARBA00023015"/>
    </source>
</evidence>
<evidence type="ECO:0000259" key="10">
    <source>
        <dbReference type="PROSITE" id="PS50110"/>
    </source>
</evidence>
<dbReference type="InterPro" id="IPR025662">
    <property type="entry name" value="Sigma_54_int_dom_ATP-bd_1"/>
</dbReference>
<sequence length="543" mass="58426">MDRMLRTGFETAGAGTSSAGGVSVLSERTNSERRRDDGGADSPSGVLVGVSPVLSTISAPDARAHAVSSAEHLGLLHVLVVDDDEAVRKACCEIAAGMGFEVVGAESATAARAILKQRRIDLLLLDLKLPGGGGLPLLEQVKALHPEMAVIVMTAFATVSSAVEAMRIGAGDYLTKPFALEELTAVLERTGQQLHMDVQSRQLRERLRTQQGMGGLVGRSPEMEKLYRILSKVAYSTHPVLILGESGTGKELVARSIHFNGPNAAKPFVPVDCGSLVPTLIESELFGHVKGAFTGADRAKEGLLASAEGGTVFLDEIGELPLDLQAKLLRALQEKEVRPVGATQARPISARVLAATNRDLATMVEQGRFRKDLYFRLNVVNLRIPPLRDRREDIAVLATHFLKQMEKETGVERSFSDSMLRTMAEYDWPGNVRELENAIERACALSSGPVLHLGDLPTQLQNFRMQQGPAIHAVEEDGMGRETVGASQGGGIVSIAEMERQAILGTIRQLKGDKLMAAKLLGIGKTTLYRKLKEYGITEGMGD</sequence>
<evidence type="ECO:0000256" key="2">
    <source>
        <dbReference type="ARBA" id="ARBA00022840"/>
    </source>
</evidence>
<dbReference type="GO" id="GO:0043565">
    <property type="term" value="F:sequence-specific DNA binding"/>
    <property type="evidence" value="ECO:0007669"/>
    <property type="project" value="InterPro"/>
</dbReference>
<dbReference type="Pfam" id="PF02954">
    <property type="entry name" value="HTH_8"/>
    <property type="match status" value="1"/>
</dbReference>
<keyword evidence="4" id="KW-0238">DNA-binding</keyword>
<gene>
    <name evidence="11" type="ORF">HDF08_002963</name>
</gene>
<dbReference type="InterPro" id="IPR009057">
    <property type="entry name" value="Homeodomain-like_sf"/>
</dbReference>
<dbReference type="PRINTS" id="PR01590">
    <property type="entry name" value="HTHFIS"/>
</dbReference>
<keyword evidence="6" id="KW-0804">Transcription</keyword>
<dbReference type="Gene3D" id="3.40.50.300">
    <property type="entry name" value="P-loop containing nucleotide triphosphate hydrolases"/>
    <property type="match status" value="1"/>
</dbReference>
<dbReference type="Pfam" id="PF00158">
    <property type="entry name" value="Sigma54_activat"/>
    <property type="match status" value="1"/>
</dbReference>
<dbReference type="PROSITE" id="PS00675">
    <property type="entry name" value="SIGMA54_INTERACT_1"/>
    <property type="match status" value="1"/>
</dbReference>
<keyword evidence="1" id="KW-0547">Nucleotide-binding</keyword>
<dbReference type="Pfam" id="PF25601">
    <property type="entry name" value="AAA_lid_14"/>
    <property type="match status" value="1"/>
</dbReference>
<keyword evidence="5" id="KW-0010">Activator</keyword>
<dbReference type="InterPro" id="IPR003593">
    <property type="entry name" value="AAA+_ATPase"/>
</dbReference>
<dbReference type="InterPro" id="IPR001789">
    <property type="entry name" value="Sig_transdc_resp-reg_receiver"/>
</dbReference>
<evidence type="ECO:0000259" key="9">
    <source>
        <dbReference type="PROSITE" id="PS50045"/>
    </source>
</evidence>
<dbReference type="Gene3D" id="1.10.10.60">
    <property type="entry name" value="Homeodomain-like"/>
    <property type="match status" value="1"/>
</dbReference>
<dbReference type="PROSITE" id="PS50110">
    <property type="entry name" value="RESPONSE_REGULATORY"/>
    <property type="match status" value="1"/>
</dbReference>
<feature type="domain" description="Sigma-54 factor interaction" evidence="9">
    <location>
        <begin position="216"/>
        <end position="444"/>
    </location>
</feature>
<dbReference type="GO" id="GO:0005524">
    <property type="term" value="F:ATP binding"/>
    <property type="evidence" value="ECO:0007669"/>
    <property type="project" value="UniProtKB-KW"/>
</dbReference>
<evidence type="ECO:0000256" key="8">
    <source>
        <dbReference type="SAM" id="MobiDB-lite"/>
    </source>
</evidence>
<dbReference type="InterPro" id="IPR025943">
    <property type="entry name" value="Sigma_54_int_dom_ATP-bd_2"/>
</dbReference>
<evidence type="ECO:0000256" key="4">
    <source>
        <dbReference type="ARBA" id="ARBA00023125"/>
    </source>
</evidence>
<dbReference type="EMBL" id="JACCCU010000002">
    <property type="protein sequence ID" value="NYF90861.1"/>
    <property type="molecule type" value="Genomic_DNA"/>
</dbReference>
<feature type="domain" description="Response regulatory" evidence="10">
    <location>
        <begin position="77"/>
        <end position="191"/>
    </location>
</feature>
<reference evidence="11 12" key="1">
    <citation type="submission" date="2020-07" db="EMBL/GenBank/DDBJ databases">
        <title>Genomic Encyclopedia of Type Strains, Phase IV (KMG-V): Genome sequencing to study the core and pangenomes of soil and plant-associated prokaryotes.</title>
        <authorList>
            <person name="Whitman W."/>
        </authorList>
    </citation>
    <scope>NUCLEOTIDE SEQUENCE [LARGE SCALE GENOMIC DNA]</scope>
    <source>
        <strain evidence="11 12">M8UP22</strain>
    </source>
</reference>
<dbReference type="GO" id="GO:0000160">
    <property type="term" value="P:phosphorelay signal transduction system"/>
    <property type="evidence" value="ECO:0007669"/>
    <property type="project" value="InterPro"/>
</dbReference>
<dbReference type="SMART" id="SM00448">
    <property type="entry name" value="REC"/>
    <property type="match status" value="1"/>
</dbReference>
<evidence type="ECO:0000313" key="11">
    <source>
        <dbReference type="EMBL" id="NYF90861.1"/>
    </source>
</evidence>
<dbReference type="FunFam" id="3.40.50.300:FF:000006">
    <property type="entry name" value="DNA-binding transcriptional regulator NtrC"/>
    <property type="match status" value="1"/>
</dbReference>
<evidence type="ECO:0000256" key="6">
    <source>
        <dbReference type="ARBA" id="ARBA00023163"/>
    </source>
</evidence>
<dbReference type="Pfam" id="PF00072">
    <property type="entry name" value="Response_reg"/>
    <property type="match status" value="1"/>
</dbReference>
<evidence type="ECO:0000256" key="7">
    <source>
        <dbReference type="PROSITE-ProRule" id="PRU00169"/>
    </source>
</evidence>
<dbReference type="InterPro" id="IPR011006">
    <property type="entry name" value="CheY-like_superfamily"/>
</dbReference>
<dbReference type="PANTHER" id="PTHR32071:SF14">
    <property type="entry name" value="TRANSCRIPTIONAL REGULATORY PROTEIN RTCR"/>
    <property type="match status" value="1"/>
</dbReference>
<evidence type="ECO:0000313" key="12">
    <source>
        <dbReference type="Proteomes" id="UP000564385"/>
    </source>
</evidence>
<dbReference type="PROSITE" id="PS00688">
    <property type="entry name" value="SIGMA54_INTERACT_3"/>
    <property type="match status" value="1"/>
</dbReference>
<protein>
    <submittedName>
        <fullName evidence="11">Two-component system response regulator HydG</fullName>
    </submittedName>
</protein>
<accession>A0A852VI43</accession>
<dbReference type="InterPro" id="IPR058031">
    <property type="entry name" value="AAA_lid_NorR"/>
</dbReference>